<dbReference type="PANTHER" id="PTHR12413">
    <property type="entry name" value="DOLICHYL GLYCOSYLTRANSFERASE"/>
    <property type="match status" value="1"/>
</dbReference>
<keyword evidence="5 11" id="KW-0808">Transferase</keyword>
<dbReference type="OrthoDB" id="1689333at2759"/>
<feature type="transmembrane region" description="Helical" evidence="11">
    <location>
        <begin position="246"/>
        <end position="266"/>
    </location>
</feature>
<feature type="transmembrane region" description="Helical" evidence="11">
    <location>
        <begin position="115"/>
        <end position="136"/>
    </location>
</feature>
<evidence type="ECO:0000256" key="8">
    <source>
        <dbReference type="ARBA" id="ARBA00022989"/>
    </source>
</evidence>
<dbReference type="GO" id="GO:0006488">
    <property type="term" value="P:dolichol-linked oligosaccharide biosynthetic process"/>
    <property type="evidence" value="ECO:0007669"/>
    <property type="project" value="EnsemblFungi"/>
</dbReference>
<evidence type="ECO:0000256" key="5">
    <source>
        <dbReference type="ARBA" id="ARBA00022679"/>
    </source>
</evidence>
<dbReference type="Proteomes" id="UP000190274">
    <property type="component" value="Chromosome A"/>
</dbReference>
<keyword evidence="13" id="KW-1185">Reference proteome</keyword>
<evidence type="ECO:0000256" key="11">
    <source>
        <dbReference type="RuleBase" id="RU363110"/>
    </source>
</evidence>
<feature type="transmembrane region" description="Helical" evidence="11">
    <location>
        <begin position="21"/>
        <end position="42"/>
    </location>
</feature>
<dbReference type="EMBL" id="LT598460">
    <property type="protein sequence ID" value="SCU77639.1"/>
    <property type="molecule type" value="Genomic_DNA"/>
</dbReference>
<sequence length="556" mass="64090">MAKTAKKAKASVSVSQNNPKFSLWNFWVSGTLLKLLLIPGYFSTDFDVHRNWLAITNKLPLKLWYVEDTSQWTLDYPPFFAYFEWFLSQVVPKVVQKDGCLDIVKVGRFGMPTVIFQRLTVIASETLLYVVLQVFINKSEMTDRSANFVVASSIVLSPGFLIIDHIHFQYNGFLFAILIASIVAAKHQKYLQCALFFTIALCFKHIFLYLAPSFFVFLLRVYVLDFSNFKFRSYNDLISVVQWKNLLKLGGVVVTVFTACFAPFIAQWPQLLKRLFPFSRGLTHAYWAPNFWAIYSLLDKVLTLCVMKVPYVHRFLSQFIGPPLIPETLAEIQSRLQQYNGGTKGLVQDVSFVILPQVQPKLTFFLTLFYQVLALVPVLFSPSFKRFIGSLTLCGFASFLFGWHVHEKAIMLVIIPFSFLVTSDRRLLTPFLLAVSAGYVSLFPLLHSSQEFLLKILYTLVWSIVYSLALRQVTKISSSVQRRVFFFDRFALFYIIMLLPLVIGVQLLEALKWRYSVLQKFEFAGLMIYSIYCSIGILSSWVGLSWLYNFDEPLWM</sequence>
<organism evidence="12 13">
    <name type="scientific">Lachancea dasiensis</name>
    <dbReference type="NCBI Taxonomy" id="1072105"/>
    <lineage>
        <taxon>Eukaryota</taxon>
        <taxon>Fungi</taxon>
        <taxon>Dikarya</taxon>
        <taxon>Ascomycota</taxon>
        <taxon>Saccharomycotina</taxon>
        <taxon>Saccharomycetes</taxon>
        <taxon>Saccharomycetales</taxon>
        <taxon>Saccharomycetaceae</taxon>
        <taxon>Lachancea</taxon>
    </lineage>
</organism>
<reference evidence="12 13" key="1">
    <citation type="submission" date="2016-03" db="EMBL/GenBank/DDBJ databases">
        <authorList>
            <person name="Devillers H."/>
        </authorList>
    </citation>
    <scope>NUCLEOTIDE SEQUENCE [LARGE SCALE GENOMIC DNA]</scope>
    <source>
        <strain evidence="12">CBS 10888</strain>
    </source>
</reference>
<feature type="transmembrane region" description="Helical" evidence="11">
    <location>
        <begin position="362"/>
        <end position="381"/>
    </location>
</feature>
<feature type="transmembrane region" description="Helical" evidence="11">
    <location>
        <begin position="427"/>
        <end position="446"/>
    </location>
</feature>
<evidence type="ECO:0000256" key="6">
    <source>
        <dbReference type="ARBA" id="ARBA00022692"/>
    </source>
</evidence>
<comment type="pathway">
    <text evidence="2 11">Protein modification; protein glycosylation.</text>
</comment>
<dbReference type="GO" id="GO:0005789">
    <property type="term" value="C:endoplasmic reticulum membrane"/>
    <property type="evidence" value="ECO:0007669"/>
    <property type="project" value="UniProtKB-SubCell"/>
</dbReference>
<dbReference type="UniPathway" id="UPA00378"/>
<feature type="transmembrane region" description="Helical" evidence="11">
    <location>
        <begin position="206"/>
        <end position="226"/>
    </location>
</feature>
<evidence type="ECO:0000256" key="4">
    <source>
        <dbReference type="ARBA" id="ARBA00022676"/>
    </source>
</evidence>
<comment type="subcellular location">
    <subcellularLocation>
        <location evidence="1 11">Endoplasmic reticulum membrane</location>
        <topology evidence="1 11">Multi-pass membrane protein</topology>
    </subcellularLocation>
</comment>
<evidence type="ECO:0000313" key="13">
    <source>
        <dbReference type="Proteomes" id="UP000190274"/>
    </source>
</evidence>
<keyword evidence="7 11" id="KW-0256">Endoplasmic reticulum</keyword>
<dbReference type="PANTHER" id="PTHR12413:SF2">
    <property type="entry name" value="DOLICHYL PYROPHOSPHATE GLC1MAN9GLCNAC2 ALPHA-1,3-GLUCOSYLTRANSFERASE-RELATED"/>
    <property type="match status" value="1"/>
</dbReference>
<keyword evidence="6 11" id="KW-0812">Transmembrane</keyword>
<gene>
    <name evidence="12" type="ORF">LADA_0A01464G</name>
</gene>
<evidence type="ECO:0000256" key="7">
    <source>
        <dbReference type="ARBA" id="ARBA00022824"/>
    </source>
</evidence>
<name>A0A1G4ILZ5_9SACH</name>
<evidence type="ECO:0000256" key="1">
    <source>
        <dbReference type="ARBA" id="ARBA00004477"/>
    </source>
</evidence>
<keyword evidence="9 11" id="KW-0472">Membrane</keyword>
<keyword evidence="4 11" id="KW-0328">Glycosyltransferase</keyword>
<comment type="similarity">
    <text evidence="3 11">Belongs to the ALG6/ALG8 glucosyltransferase family.</text>
</comment>
<dbReference type="AlphaFoldDB" id="A0A1G4ILZ5"/>
<feature type="transmembrane region" description="Helical" evidence="11">
    <location>
        <begin position="145"/>
        <end position="162"/>
    </location>
</feature>
<evidence type="ECO:0000256" key="3">
    <source>
        <dbReference type="ARBA" id="ARBA00008715"/>
    </source>
</evidence>
<evidence type="ECO:0000256" key="10">
    <source>
        <dbReference type="ARBA" id="ARBA00047346"/>
    </source>
</evidence>
<feature type="transmembrane region" description="Helical" evidence="11">
    <location>
        <begin position="452"/>
        <end position="469"/>
    </location>
</feature>
<accession>A0A1G4ILZ5</accession>
<dbReference type="Pfam" id="PF03155">
    <property type="entry name" value="Alg6_Alg8"/>
    <property type="match status" value="1"/>
</dbReference>
<proteinExistence type="inferred from homology"/>
<protein>
    <recommendedName>
        <fullName evidence="11">Alpha-1,3-glucosyltransferase</fullName>
        <ecNumber evidence="11">2.4.1.-</ecNumber>
    </recommendedName>
</protein>
<feature type="transmembrane region" description="Helical" evidence="11">
    <location>
        <begin position="528"/>
        <end position="548"/>
    </location>
</feature>
<evidence type="ECO:0000256" key="9">
    <source>
        <dbReference type="ARBA" id="ARBA00023136"/>
    </source>
</evidence>
<dbReference type="InterPro" id="IPR004856">
    <property type="entry name" value="Glyco_trans_ALG6/ALG8"/>
</dbReference>
<dbReference type="STRING" id="1266660.A0A1G4ILZ5"/>
<evidence type="ECO:0000256" key="2">
    <source>
        <dbReference type="ARBA" id="ARBA00004922"/>
    </source>
</evidence>
<feature type="transmembrane region" description="Helical" evidence="11">
    <location>
        <begin position="490"/>
        <end position="508"/>
    </location>
</feature>
<dbReference type="EC" id="2.4.1.-" evidence="11"/>
<comment type="catalytic activity">
    <reaction evidence="10">
        <text>an alpha-D-Glc-(1-&gt;3)-alpha-D-Man-(1-&gt;2)-alpha-D-Man-(1-&gt;2)-alpha-D-Man-(1-&gt;3)-[alpha-D-Man-(1-&gt;2)-alpha-D-Man-(1-&gt;3)-[alpha-D-Man-(1-&gt;2)-alpha-D-Man-(1-&gt;6)]-alpha-D-Man-(1-&gt;6)]-beta-D-Man-(1-&gt;4)-beta-D-GlcNAc-(1-&gt;4)-alpha-D-GlcNAc-diphospho-di-trans,poly-cis-dolichol + a di-trans,poly-cis-dolichyl beta-D-glucosyl phosphate = an alpha-D-Glc-(1-&gt;3)-alpha-D-Glc-(1-&gt;3)-alpha-D-Man-(1-&gt;2)-alpha-D-Man-(1-&gt;2)-alpha-D-Man-(1-&gt;3)-[alpha-D-Man-(1-&gt;2)-alpha-D-Man-(1-&gt;3)-[alpha-D-Man-(1-&gt;2)-alpha-D-Man-(1-&gt;6)]-alpha-D-Man-(1-&gt;6)]-beta-D-Man-(1-&gt;4)-beta-D-GlcNAc-(1-&gt;4)-alpha-D-GlcNAc-diphospho-di-trans,poly-cis-dolichol + a di-trans,poly-cis-dolichyl phosphate + H(+)</text>
        <dbReference type="Rhea" id="RHEA:31307"/>
        <dbReference type="Rhea" id="RHEA-COMP:19498"/>
        <dbReference type="Rhea" id="RHEA-COMP:19502"/>
        <dbReference type="Rhea" id="RHEA-COMP:19521"/>
        <dbReference type="Rhea" id="RHEA-COMP:19522"/>
        <dbReference type="ChEBI" id="CHEBI:15378"/>
        <dbReference type="ChEBI" id="CHEBI:57525"/>
        <dbReference type="ChEBI" id="CHEBI:57683"/>
        <dbReference type="ChEBI" id="CHEBI:132521"/>
        <dbReference type="ChEBI" id="CHEBI:132522"/>
        <dbReference type="EC" id="2.4.1.265"/>
    </reaction>
    <physiologicalReaction direction="left-to-right" evidence="10">
        <dbReference type="Rhea" id="RHEA:31308"/>
    </physiologicalReaction>
</comment>
<keyword evidence="8 11" id="KW-1133">Transmembrane helix</keyword>
<dbReference type="GO" id="GO:0042283">
    <property type="term" value="F:dolichyl pyrophosphate Glc1Man9GlcNAc2 alpha-1,3-glucosyltransferase activity"/>
    <property type="evidence" value="ECO:0007669"/>
    <property type="project" value="UniProtKB-EC"/>
</dbReference>
<evidence type="ECO:0000313" key="12">
    <source>
        <dbReference type="EMBL" id="SCU77639.1"/>
    </source>
</evidence>